<organism evidence="1 2">
    <name type="scientific">Pseudomonas oryzae</name>
    <dbReference type="NCBI Taxonomy" id="1392877"/>
    <lineage>
        <taxon>Bacteria</taxon>
        <taxon>Pseudomonadati</taxon>
        <taxon>Pseudomonadota</taxon>
        <taxon>Gammaproteobacteria</taxon>
        <taxon>Pseudomonadales</taxon>
        <taxon>Pseudomonadaceae</taxon>
        <taxon>Pseudomonas</taxon>
    </lineage>
</organism>
<evidence type="ECO:0000313" key="1">
    <source>
        <dbReference type="EMBL" id="SDS87000.1"/>
    </source>
</evidence>
<proteinExistence type="predicted"/>
<dbReference type="EMBL" id="LT629751">
    <property type="protein sequence ID" value="SDS87000.1"/>
    <property type="molecule type" value="Genomic_DNA"/>
</dbReference>
<dbReference type="RefSeq" id="WP_090349545.1">
    <property type="nucleotide sequence ID" value="NZ_LT629751.1"/>
</dbReference>
<evidence type="ECO:0008006" key="3">
    <source>
        <dbReference type="Google" id="ProtNLM"/>
    </source>
</evidence>
<accession>A0A1H1VR91</accession>
<sequence length="597" mass="66452">MDLHSAFDLLHVTPPDLSSLSFAAAQPAALSRWLAELPKANLGETTRRLYLAVQELNRLQTGPATRLQLLELLQPELQFACAQLEKQLRSPVVILDSRRQQIATLWHALLLQLARAAKLAASEARRLAAGDEQRSLTARALRLALQALYQLLCQHHVLYTPPSQGFWLELHQLYRFATSQQLERLALPAGALATLSIEQSYLACLLLACARTNQLRPQAILRLGEVLPAWSRLARLQAAHATDSLFAFAPATDSPPRYTKLLQDEAPEQLRGLSVQALVGVLQEYLALDAAQRRRSPLAIPDGLDDDLLQHLCSAWSAPSERSFRRISGSGRISACLGISALHYHLAGRRRFADFLQLREEELSADFQRHHRERDPWAKAFDASRNEDLLNNPHRQIDYAPGKAAPAAAEQDGEEYPRHQLQVINHSPGGYCLAWDGSSPEQLQTGDLIGLQHPDEQGWHVALIRWIRQPRGSGLQLGIELLAPRAQPCSLRTVQADGRPGQHLRGLLIGAIPALGRPPLLIAPHLPFQQGQRVLLHVDGRDQRILLSRRHVLSGSFNQFEYRSLDPAEAPKRKPVTALSLVDDGPAEDFDSLWQSL</sequence>
<name>A0A1H1VR91_9PSED</name>
<evidence type="ECO:0000313" key="2">
    <source>
        <dbReference type="Proteomes" id="UP000243359"/>
    </source>
</evidence>
<protein>
    <recommendedName>
        <fullName evidence="3">Molecular chaperone</fullName>
    </recommendedName>
</protein>
<dbReference type="AlphaFoldDB" id="A0A1H1VR91"/>
<gene>
    <name evidence="1" type="ORF">SAMN05216221_2843</name>
</gene>
<keyword evidence="2" id="KW-1185">Reference proteome</keyword>
<dbReference type="STRING" id="1392877.SAMN05216221_2843"/>
<reference evidence="2" key="1">
    <citation type="submission" date="2016-10" db="EMBL/GenBank/DDBJ databases">
        <authorList>
            <person name="Varghese N."/>
            <person name="Submissions S."/>
        </authorList>
    </citation>
    <scope>NUCLEOTIDE SEQUENCE [LARGE SCALE GENOMIC DNA]</scope>
    <source>
        <strain evidence="2">KCTC 32247</strain>
    </source>
</reference>
<dbReference type="Proteomes" id="UP000243359">
    <property type="component" value="Chromosome I"/>
</dbReference>
<dbReference type="OrthoDB" id="5724405at2"/>